<evidence type="ECO:0000256" key="2">
    <source>
        <dbReference type="ARBA" id="ARBA00004818"/>
    </source>
</evidence>
<organism evidence="5 6">
    <name type="scientific">Calycomorphotria hydatis</name>
    <dbReference type="NCBI Taxonomy" id="2528027"/>
    <lineage>
        <taxon>Bacteria</taxon>
        <taxon>Pseudomonadati</taxon>
        <taxon>Planctomycetota</taxon>
        <taxon>Planctomycetia</taxon>
        <taxon>Planctomycetales</taxon>
        <taxon>Planctomycetaceae</taxon>
        <taxon>Calycomorphotria</taxon>
    </lineage>
</organism>
<evidence type="ECO:0000256" key="3">
    <source>
        <dbReference type="ARBA" id="ARBA00006171"/>
    </source>
</evidence>
<dbReference type="SFLD" id="SFLDS00003">
    <property type="entry name" value="Haloacid_Dehalogenase"/>
    <property type="match status" value="1"/>
</dbReference>
<dbReference type="PANTHER" id="PTHR43434:SF1">
    <property type="entry name" value="PHOSPHOGLYCOLATE PHOSPHATASE"/>
    <property type="match status" value="1"/>
</dbReference>
<dbReference type="KEGG" id="chya:V22_13730"/>
<comment type="similarity">
    <text evidence="3">Belongs to the HAD-like hydrolase superfamily. CbbY/CbbZ/Gph/YieH family.</text>
</comment>
<evidence type="ECO:0000256" key="4">
    <source>
        <dbReference type="ARBA" id="ARBA00013078"/>
    </source>
</evidence>
<dbReference type="EMBL" id="CP036316">
    <property type="protein sequence ID" value="QDT64142.1"/>
    <property type="molecule type" value="Genomic_DNA"/>
</dbReference>
<sequence length="230" mass="25487">MHICLFDIDGTLLNTGGAGAKAMESAVHEVFNRNEAIFDIPFAGRTDRAIVHDIFQYYGIEFSEENVREFLNRYVTHLRELLSACEGLVLPGVPEILAHLHERDDVLLGLLTGNFIEGAKYKLSHYGLDRYFDFAIGGFGDAHHDRDDVAKAAFDTVKAHRHPEDIDIEKLWVIGDTPADIQCARAIGAKVVAVGTGIFSAEELAAHDPDYLADNFGDVEPILNLWTSFS</sequence>
<dbReference type="Pfam" id="PF13419">
    <property type="entry name" value="HAD_2"/>
    <property type="match status" value="1"/>
</dbReference>
<dbReference type="InterPro" id="IPR023198">
    <property type="entry name" value="PGP-like_dom2"/>
</dbReference>
<dbReference type="InterPro" id="IPR041492">
    <property type="entry name" value="HAD_2"/>
</dbReference>
<keyword evidence="5" id="KW-0378">Hydrolase</keyword>
<reference evidence="5 6" key="1">
    <citation type="submission" date="2019-02" db="EMBL/GenBank/DDBJ databases">
        <title>Deep-cultivation of Planctomycetes and their phenomic and genomic characterization uncovers novel biology.</title>
        <authorList>
            <person name="Wiegand S."/>
            <person name="Jogler M."/>
            <person name="Boedeker C."/>
            <person name="Pinto D."/>
            <person name="Vollmers J."/>
            <person name="Rivas-Marin E."/>
            <person name="Kohn T."/>
            <person name="Peeters S.H."/>
            <person name="Heuer A."/>
            <person name="Rast P."/>
            <person name="Oberbeckmann S."/>
            <person name="Bunk B."/>
            <person name="Jeske O."/>
            <person name="Meyerdierks A."/>
            <person name="Storesund J.E."/>
            <person name="Kallscheuer N."/>
            <person name="Luecker S."/>
            <person name="Lage O.M."/>
            <person name="Pohl T."/>
            <person name="Merkel B.J."/>
            <person name="Hornburger P."/>
            <person name="Mueller R.-W."/>
            <person name="Bruemmer F."/>
            <person name="Labrenz M."/>
            <person name="Spormann A.M."/>
            <person name="Op den Camp H."/>
            <person name="Overmann J."/>
            <person name="Amann R."/>
            <person name="Jetten M.S.M."/>
            <person name="Mascher T."/>
            <person name="Medema M.H."/>
            <person name="Devos D.P."/>
            <person name="Kaster A.-K."/>
            <person name="Ovreas L."/>
            <person name="Rohde M."/>
            <person name="Galperin M.Y."/>
            <person name="Jogler C."/>
        </authorList>
    </citation>
    <scope>NUCLEOTIDE SEQUENCE [LARGE SCALE GENOMIC DNA]</scope>
    <source>
        <strain evidence="5 6">V22</strain>
    </source>
</reference>
<evidence type="ECO:0000313" key="5">
    <source>
        <dbReference type="EMBL" id="QDT64142.1"/>
    </source>
</evidence>
<keyword evidence="6" id="KW-1185">Reference proteome</keyword>
<dbReference type="InterPro" id="IPR050155">
    <property type="entry name" value="HAD-like_hydrolase_sf"/>
</dbReference>
<dbReference type="InterPro" id="IPR036412">
    <property type="entry name" value="HAD-like_sf"/>
</dbReference>
<dbReference type="AlphaFoldDB" id="A0A517T6Y9"/>
<accession>A0A517T6Y9</accession>
<protein>
    <recommendedName>
        <fullName evidence="4">phosphoglycolate phosphatase</fullName>
        <ecNumber evidence="4">3.1.3.18</ecNumber>
    </recommendedName>
</protein>
<comment type="pathway">
    <text evidence="2">Organic acid metabolism; glycolate biosynthesis; glycolate from 2-phosphoglycolate: step 1/1.</text>
</comment>
<evidence type="ECO:0000313" key="6">
    <source>
        <dbReference type="Proteomes" id="UP000319976"/>
    </source>
</evidence>
<gene>
    <name evidence="5" type="ORF">V22_13730</name>
</gene>
<dbReference type="Gene3D" id="1.10.150.240">
    <property type="entry name" value="Putative phosphatase, domain 2"/>
    <property type="match status" value="1"/>
</dbReference>
<dbReference type="PANTHER" id="PTHR43434">
    <property type="entry name" value="PHOSPHOGLYCOLATE PHOSPHATASE"/>
    <property type="match status" value="1"/>
</dbReference>
<dbReference type="InterPro" id="IPR023214">
    <property type="entry name" value="HAD_sf"/>
</dbReference>
<dbReference type="OrthoDB" id="9781769at2"/>
<dbReference type="EC" id="3.1.3.18" evidence="4"/>
<name>A0A517T6Y9_9PLAN</name>
<dbReference type="Proteomes" id="UP000319976">
    <property type="component" value="Chromosome"/>
</dbReference>
<dbReference type="GO" id="GO:0008967">
    <property type="term" value="F:phosphoglycolate phosphatase activity"/>
    <property type="evidence" value="ECO:0007669"/>
    <property type="project" value="UniProtKB-EC"/>
</dbReference>
<dbReference type="Gene3D" id="3.40.50.1000">
    <property type="entry name" value="HAD superfamily/HAD-like"/>
    <property type="match status" value="1"/>
</dbReference>
<comment type="catalytic activity">
    <reaction evidence="1">
        <text>2-phosphoglycolate + H2O = glycolate + phosphate</text>
        <dbReference type="Rhea" id="RHEA:14369"/>
        <dbReference type="ChEBI" id="CHEBI:15377"/>
        <dbReference type="ChEBI" id="CHEBI:29805"/>
        <dbReference type="ChEBI" id="CHEBI:43474"/>
        <dbReference type="ChEBI" id="CHEBI:58033"/>
        <dbReference type="EC" id="3.1.3.18"/>
    </reaction>
</comment>
<dbReference type="GO" id="GO:0006281">
    <property type="term" value="P:DNA repair"/>
    <property type="evidence" value="ECO:0007669"/>
    <property type="project" value="TreeGrafter"/>
</dbReference>
<proteinExistence type="inferred from homology"/>
<dbReference type="GO" id="GO:0005829">
    <property type="term" value="C:cytosol"/>
    <property type="evidence" value="ECO:0007669"/>
    <property type="project" value="TreeGrafter"/>
</dbReference>
<dbReference type="SUPFAM" id="SSF56784">
    <property type="entry name" value="HAD-like"/>
    <property type="match status" value="1"/>
</dbReference>
<dbReference type="RefSeq" id="WP_145261058.1">
    <property type="nucleotide sequence ID" value="NZ_CP036316.1"/>
</dbReference>
<evidence type="ECO:0000256" key="1">
    <source>
        <dbReference type="ARBA" id="ARBA00000830"/>
    </source>
</evidence>
<dbReference type="SFLD" id="SFLDG01129">
    <property type="entry name" value="C1.5:_HAD__Beta-PGM__Phosphata"/>
    <property type="match status" value="1"/>
</dbReference>